<evidence type="ECO:0000256" key="4">
    <source>
        <dbReference type="ARBA" id="ARBA00022694"/>
    </source>
</evidence>
<name>A0ABR7IST4_9CLOT</name>
<dbReference type="PANTHER" id="PTHR43033">
    <property type="entry name" value="TRNA(ILE)-LYSIDINE SYNTHASE-RELATED"/>
    <property type="match status" value="1"/>
</dbReference>
<evidence type="ECO:0000256" key="7">
    <source>
        <dbReference type="ARBA" id="ARBA00048539"/>
    </source>
</evidence>
<evidence type="ECO:0000256" key="3">
    <source>
        <dbReference type="ARBA" id="ARBA00022598"/>
    </source>
</evidence>
<comment type="function">
    <text evidence="8">Ligates lysine onto the cytidine present at position 34 of the AUA codon-specific tRNA(Ile) that contains the anticodon CAU, in an ATP-dependent manner. Cytidine is converted to lysidine, thus changing the amino acid specificity of the tRNA from methionine to isoleucine.</text>
</comment>
<keyword evidence="2 8" id="KW-0963">Cytoplasm</keyword>
<protein>
    <recommendedName>
        <fullName evidence="8">tRNA(Ile)-lysidine synthase</fullName>
        <ecNumber evidence="8">6.3.4.19</ecNumber>
    </recommendedName>
    <alternativeName>
        <fullName evidence="8">tRNA(Ile)-2-lysyl-cytidine synthase</fullName>
    </alternativeName>
    <alternativeName>
        <fullName evidence="8">tRNA(Ile)-lysidine synthetase</fullName>
    </alternativeName>
</protein>
<dbReference type="Proteomes" id="UP000649151">
    <property type="component" value="Unassembled WGS sequence"/>
</dbReference>
<organism evidence="10 11">
    <name type="scientific">Clostridium facile</name>
    <dbReference type="NCBI Taxonomy" id="2763035"/>
    <lineage>
        <taxon>Bacteria</taxon>
        <taxon>Bacillati</taxon>
        <taxon>Bacillota</taxon>
        <taxon>Clostridia</taxon>
        <taxon>Eubacteriales</taxon>
        <taxon>Clostridiaceae</taxon>
        <taxon>Clostridium</taxon>
    </lineage>
</organism>
<dbReference type="CDD" id="cd01992">
    <property type="entry name" value="TilS_N"/>
    <property type="match status" value="1"/>
</dbReference>
<keyword evidence="11" id="KW-1185">Reference proteome</keyword>
<dbReference type="Gene3D" id="1.20.59.20">
    <property type="match status" value="1"/>
</dbReference>
<evidence type="ECO:0000259" key="9">
    <source>
        <dbReference type="SMART" id="SM00977"/>
    </source>
</evidence>
<sequence>MNKIQDSVSKWFHAGEVVVIGVSGGADSMALLHAVCHCGVPLQIMVAHVNHCLRGEESDRDENFVRQYCEKQQILFYSKRVDVASLAEENRQSEEVCGREQRYAFFEELAGKDGWILTAHTLSDRIETMLFHLTRGSSLSGLCSIPQKRGKILRPLLDFTRQEIEAYCQEFYLPYVQDSTNDLDLYNRNKIRHHVVPVLQEINPRFAQNMLRTFQLLEADRELLQKQAEHQFYLLFDKGKLWVERMIGVPTAISSRIISLFLEQHQIPADTKLILSILQICERGFGKYNVPGNRFVVCQNGWLSVQTSVEGHPYFEYQVENCTNCRVFGFHLLVGGQEIYEQFINVAKNFFHSIVDYDKIFGKVKIRQRMPGDRISLPNHPNRKVKKYWNEQKIPLEQRDLLAVFEDDNGVFAVEGLGIDQRVQPDAHTTRYLWIQKETV</sequence>
<gene>
    <name evidence="8 10" type="primary">tilS</name>
    <name evidence="10" type="ORF">H8Z77_09345</name>
</gene>
<dbReference type="Pfam" id="PF11734">
    <property type="entry name" value="TilS_C"/>
    <property type="match status" value="1"/>
</dbReference>
<evidence type="ECO:0000256" key="1">
    <source>
        <dbReference type="ARBA" id="ARBA00004496"/>
    </source>
</evidence>
<dbReference type="SUPFAM" id="SSF82829">
    <property type="entry name" value="MesJ substrate recognition domain-like"/>
    <property type="match status" value="1"/>
</dbReference>
<dbReference type="SUPFAM" id="SSF56037">
    <property type="entry name" value="PheT/TilS domain"/>
    <property type="match status" value="1"/>
</dbReference>
<comment type="domain">
    <text evidence="8">The N-terminal region contains the highly conserved SGGXDS motif, predicted to be a P-loop motif involved in ATP binding.</text>
</comment>
<dbReference type="InterPro" id="IPR014729">
    <property type="entry name" value="Rossmann-like_a/b/a_fold"/>
</dbReference>
<evidence type="ECO:0000313" key="10">
    <source>
        <dbReference type="EMBL" id="MBC5788216.1"/>
    </source>
</evidence>
<dbReference type="Pfam" id="PF01171">
    <property type="entry name" value="ATP_bind_3"/>
    <property type="match status" value="1"/>
</dbReference>
<dbReference type="InterPro" id="IPR012795">
    <property type="entry name" value="tRNA_Ile_lys_synt_N"/>
</dbReference>
<accession>A0ABR7IST4</accession>
<proteinExistence type="inferred from homology"/>
<comment type="similarity">
    <text evidence="8">Belongs to the tRNA(Ile)-lysidine synthase family.</text>
</comment>
<dbReference type="NCBIfam" id="TIGR02432">
    <property type="entry name" value="lysidine_TilS_N"/>
    <property type="match status" value="1"/>
</dbReference>
<feature type="binding site" evidence="8">
    <location>
        <begin position="23"/>
        <end position="28"/>
    </location>
    <ligand>
        <name>ATP</name>
        <dbReference type="ChEBI" id="CHEBI:30616"/>
    </ligand>
</feature>
<keyword evidence="5 8" id="KW-0547">Nucleotide-binding</keyword>
<dbReference type="RefSeq" id="WP_186996842.1">
    <property type="nucleotide sequence ID" value="NZ_JACOQK010000001.1"/>
</dbReference>
<keyword evidence="4 8" id="KW-0819">tRNA processing</keyword>
<dbReference type="InterPro" id="IPR012796">
    <property type="entry name" value="Lysidine-tRNA-synth_C"/>
</dbReference>
<reference evidence="10 11" key="1">
    <citation type="submission" date="2020-08" db="EMBL/GenBank/DDBJ databases">
        <title>Genome public.</title>
        <authorList>
            <person name="Liu C."/>
            <person name="Sun Q."/>
        </authorList>
    </citation>
    <scope>NUCLEOTIDE SEQUENCE [LARGE SCALE GENOMIC DNA]</scope>
    <source>
        <strain evidence="10 11">NSJ-27</strain>
    </source>
</reference>
<feature type="domain" description="Lysidine-tRNA(Ile) synthetase C-terminal" evidence="9">
    <location>
        <begin position="364"/>
        <end position="434"/>
    </location>
</feature>
<evidence type="ECO:0000313" key="11">
    <source>
        <dbReference type="Proteomes" id="UP000649151"/>
    </source>
</evidence>
<evidence type="ECO:0000256" key="6">
    <source>
        <dbReference type="ARBA" id="ARBA00022840"/>
    </source>
</evidence>
<dbReference type="SMART" id="SM00977">
    <property type="entry name" value="TilS_C"/>
    <property type="match status" value="1"/>
</dbReference>
<dbReference type="SUPFAM" id="SSF52402">
    <property type="entry name" value="Adenine nucleotide alpha hydrolases-like"/>
    <property type="match status" value="1"/>
</dbReference>
<comment type="subcellular location">
    <subcellularLocation>
        <location evidence="1 8">Cytoplasm</location>
    </subcellularLocation>
</comment>
<dbReference type="GO" id="GO:0032267">
    <property type="term" value="F:tRNA(Ile)-lysidine synthase activity"/>
    <property type="evidence" value="ECO:0007669"/>
    <property type="project" value="UniProtKB-EC"/>
</dbReference>
<dbReference type="NCBIfam" id="TIGR02433">
    <property type="entry name" value="lysidine_TilS_C"/>
    <property type="match status" value="1"/>
</dbReference>
<dbReference type="InterPro" id="IPR012094">
    <property type="entry name" value="tRNA_Ile_lys_synt"/>
</dbReference>
<dbReference type="PANTHER" id="PTHR43033:SF1">
    <property type="entry name" value="TRNA(ILE)-LYSIDINE SYNTHASE-RELATED"/>
    <property type="match status" value="1"/>
</dbReference>
<dbReference type="EC" id="6.3.4.19" evidence="8"/>
<dbReference type="EMBL" id="JACOQK010000001">
    <property type="protein sequence ID" value="MBC5788216.1"/>
    <property type="molecule type" value="Genomic_DNA"/>
</dbReference>
<dbReference type="HAMAP" id="MF_01161">
    <property type="entry name" value="tRNA_Ile_lys_synt"/>
    <property type="match status" value="1"/>
</dbReference>
<evidence type="ECO:0000256" key="5">
    <source>
        <dbReference type="ARBA" id="ARBA00022741"/>
    </source>
</evidence>
<comment type="catalytic activity">
    <reaction evidence="7 8">
        <text>cytidine(34) in tRNA(Ile2) + L-lysine + ATP = lysidine(34) in tRNA(Ile2) + AMP + diphosphate + H(+)</text>
        <dbReference type="Rhea" id="RHEA:43744"/>
        <dbReference type="Rhea" id="RHEA-COMP:10625"/>
        <dbReference type="Rhea" id="RHEA-COMP:10670"/>
        <dbReference type="ChEBI" id="CHEBI:15378"/>
        <dbReference type="ChEBI" id="CHEBI:30616"/>
        <dbReference type="ChEBI" id="CHEBI:32551"/>
        <dbReference type="ChEBI" id="CHEBI:33019"/>
        <dbReference type="ChEBI" id="CHEBI:82748"/>
        <dbReference type="ChEBI" id="CHEBI:83665"/>
        <dbReference type="ChEBI" id="CHEBI:456215"/>
        <dbReference type="EC" id="6.3.4.19"/>
    </reaction>
</comment>
<comment type="caution">
    <text evidence="10">The sequence shown here is derived from an EMBL/GenBank/DDBJ whole genome shotgun (WGS) entry which is preliminary data.</text>
</comment>
<dbReference type="Gene3D" id="3.40.50.620">
    <property type="entry name" value="HUPs"/>
    <property type="match status" value="1"/>
</dbReference>
<keyword evidence="3 8" id="KW-0436">Ligase</keyword>
<dbReference type="InterPro" id="IPR011063">
    <property type="entry name" value="TilS/TtcA_N"/>
</dbReference>
<evidence type="ECO:0000256" key="8">
    <source>
        <dbReference type="HAMAP-Rule" id="MF_01161"/>
    </source>
</evidence>
<keyword evidence="6 8" id="KW-0067">ATP-binding</keyword>
<evidence type="ECO:0000256" key="2">
    <source>
        <dbReference type="ARBA" id="ARBA00022490"/>
    </source>
</evidence>